<feature type="compositionally biased region" description="Basic and acidic residues" evidence="1">
    <location>
        <begin position="57"/>
        <end position="87"/>
    </location>
</feature>
<sequence>MCKIPQVDAGQELHQLGEVRSMRLEVPSSHDVILGVRKPIPPMDKFKGLAKGGWHPAGDRGISRDTWRSDLKGIATGKKEDPYEAGRNHQSAPLSSLRDPSSFGAPPKHTGGYGSAGATGFSTPPARPGGGGEGAGAGPGAGVGPGALPPSTGGLGGPVPTPSRRQQQPVEEEPPKPPEPYRMDTSGLKTNHLPKPPIRRGDGAGSPAGIGAGAGASAGRTASPSLPARTASPKVPPRQTPPLPSRAPAAAAKPPPALPPRMTENPNEYTPPPPPTYGEAMKPGTDAGQIDEGAAHRLGQAGVSVPGFGIGGQSNQQQQPSQPQGHSGQLGELQQRFSRMNTGGSQSSATPAQPPQPSNSSPAAAATAAAGKKAAPPPPRKKSTLTGTGQAPQQQYQQQQQGNAGPSPPPLPLSSKPKPGS</sequence>
<evidence type="ECO:0000256" key="1">
    <source>
        <dbReference type="SAM" id="MobiDB-lite"/>
    </source>
</evidence>
<feature type="compositionally biased region" description="Gly residues" evidence="1">
    <location>
        <begin position="128"/>
        <end position="145"/>
    </location>
</feature>
<feature type="compositionally biased region" description="Low complexity" evidence="1">
    <location>
        <begin position="313"/>
        <end position="331"/>
    </location>
</feature>
<dbReference type="VEuPathDB" id="FungiDB:BTJ68_14067"/>
<feature type="compositionally biased region" description="Pro residues" evidence="1">
    <location>
        <begin position="234"/>
        <end position="245"/>
    </location>
</feature>
<feature type="region of interest" description="Disordered" evidence="1">
    <location>
        <begin position="49"/>
        <end position="421"/>
    </location>
</feature>
<feature type="compositionally biased region" description="Low complexity" evidence="1">
    <location>
        <begin position="389"/>
        <end position="405"/>
    </location>
</feature>
<reference evidence="2 3" key="1">
    <citation type="journal article" date="2018" name="BMC Genomics">
        <title>Genomic evidence for intraspecific hybridization in a clonal and extremely halotolerant yeast.</title>
        <authorList>
            <person name="Gostincar C."/>
            <person name="Stajich J.E."/>
            <person name="Zupancic J."/>
            <person name="Zalar P."/>
            <person name="Gunde-Cimerman N."/>
        </authorList>
    </citation>
    <scope>NUCLEOTIDE SEQUENCE [LARGE SCALE GENOMIC DNA]</scope>
    <source>
        <strain evidence="2 3">EXF-6651</strain>
    </source>
</reference>
<feature type="compositionally biased region" description="Gly residues" evidence="1">
    <location>
        <begin position="203"/>
        <end position="216"/>
    </location>
</feature>
<dbReference type="Proteomes" id="UP000276864">
    <property type="component" value="Unassembled WGS sequence"/>
</dbReference>
<evidence type="ECO:0000313" key="3">
    <source>
        <dbReference type="Proteomes" id="UP000276864"/>
    </source>
</evidence>
<feature type="compositionally biased region" description="Low complexity" evidence="1">
    <location>
        <begin position="358"/>
        <end position="374"/>
    </location>
</feature>
<protein>
    <submittedName>
        <fullName evidence="2">Uncharacterized protein</fullName>
    </submittedName>
</protein>
<name>A0A3M6YPM6_HORWE</name>
<gene>
    <name evidence="2" type="ORF">D0866_15292</name>
</gene>
<accession>A0A3M6YPM6</accession>
<dbReference type="EMBL" id="QWIM01003052">
    <property type="protein sequence ID" value="RMY04752.1"/>
    <property type="molecule type" value="Genomic_DNA"/>
</dbReference>
<dbReference type="AlphaFoldDB" id="A0A3M6YPM6"/>
<comment type="caution">
    <text evidence="2">The sequence shown here is derived from an EMBL/GenBank/DDBJ whole genome shotgun (WGS) entry which is preliminary data.</text>
</comment>
<organism evidence="2 3">
    <name type="scientific">Hortaea werneckii</name>
    <name type="common">Black yeast</name>
    <name type="synonym">Cladosporium werneckii</name>
    <dbReference type="NCBI Taxonomy" id="91943"/>
    <lineage>
        <taxon>Eukaryota</taxon>
        <taxon>Fungi</taxon>
        <taxon>Dikarya</taxon>
        <taxon>Ascomycota</taxon>
        <taxon>Pezizomycotina</taxon>
        <taxon>Dothideomycetes</taxon>
        <taxon>Dothideomycetidae</taxon>
        <taxon>Mycosphaerellales</taxon>
        <taxon>Teratosphaeriaceae</taxon>
        <taxon>Hortaea</taxon>
    </lineage>
</organism>
<evidence type="ECO:0000313" key="2">
    <source>
        <dbReference type="EMBL" id="RMY04752.1"/>
    </source>
</evidence>
<proteinExistence type="predicted"/>
<feature type="compositionally biased region" description="Polar residues" evidence="1">
    <location>
        <begin position="335"/>
        <end position="344"/>
    </location>
</feature>
<feature type="compositionally biased region" description="Basic and acidic residues" evidence="1">
    <location>
        <begin position="173"/>
        <end position="182"/>
    </location>
</feature>